<dbReference type="PANTHER" id="PTHR10938:SF0">
    <property type="entry name" value="TRANSLATION INITIATION FACTOR IF-3, MITOCHONDRIAL"/>
    <property type="match status" value="1"/>
</dbReference>
<dbReference type="InterPro" id="IPR019814">
    <property type="entry name" value="Translation_initiation_fac_3_N"/>
</dbReference>
<name>A0A1X9PUF4_9RHOD</name>
<keyword evidence="2 4" id="KW-0396">Initiation factor</keyword>
<dbReference type="AlphaFoldDB" id="A0A1X9PUF4"/>
<dbReference type="NCBIfam" id="TIGR00168">
    <property type="entry name" value="infC"/>
    <property type="match status" value="1"/>
</dbReference>
<dbReference type="GO" id="GO:0003743">
    <property type="term" value="F:translation initiation factor activity"/>
    <property type="evidence" value="ECO:0007669"/>
    <property type="project" value="UniProtKB-UniRule"/>
</dbReference>
<dbReference type="GO" id="GO:0009507">
    <property type="term" value="C:chloroplast"/>
    <property type="evidence" value="ECO:0007669"/>
    <property type="project" value="UniProtKB-SubCell"/>
</dbReference>
<dbReference type="GO" id="GO:0043022">
    <property type="term" value="F:ribosome binding"/>
    <property type="evidence" value="ECO:0007669"/>
    <property type="project" value="TreeGrafter"/>
</dbReference>
<dbReference type="PROSITE" id="PS00938">
    <property type="entry name" value="IF3"/>
    <property type="match status" value="1"/>
</dbReference>
<dbReference type="Pfam" id="PF00707">
    <property type="entry name" value="IF3_C"/>
    <property type="match status" value="1"/>
</dbReference>
<dbReference type="InterPro" id="IPR019815">
    <property type="entry name" value="Translation_initiation_fac_3_C"/>
</dbReference>
<organism evidence="9">
    <name type="scientific">Flintiella sanguinaria</name>
    <dbReference type="NCBI Taxonomy" id="101926"/>
    <lineage>
        <taxon>Eukaryota</taxon>
        <taxon>Rhodophyta</taxon>
        <taxon>Bangiophyceae</taxon>
        <taxon>Porphyridiales</taxon>
        <taxon>Porphyridiaceae</taxon>
        <taxon>Flintiella</taxon>
    </lineage>
</organism>
<feature type="compositionally biased region" description="Polar residues" evidence="6">
    <location>
        <begin position="1"/>
        <end position="10"/>
    </location>
</feature>
<dbReference type="EMBL" id="KY709211">
    <property type="protein sequence ID" value="ARO91120.1"/>
    <property type="molecule type" value="Genomic_DNA"/>
</dbReference>
<accession>A0A1X9PUF4</accession>
<comment type="similarity">
    <text evidence="1 4 5">Belongs to the IF-3 family.</text>
</comment>
<feature type="domain" description="Translation initiation factor 3 N-terminal" evidence="8">
    <location>
        <begin position="18"/>
        <end position="89"/>
    </location>
</feature>
<dbReference type="Pfam" id="PF05198">
    <property type="entry name" value="IF3_N"/>
    <property type="match status" value="1"/>
</dbReference>
<comment type="function">
    <text evidence="4 5">IF-3 binds to the 30S ribosomal subunit and shifts the equilibrium between 70S ribosomes and their 50S and 30S subunits in favor of the free subunits, thus enhancing the availability of 30S subunits on which protein synthesis initiation begins.</text>
</comment>
<dbReference type="GO" id="GO:0032790">
    <property type="term" value="P:ribosome disassembly"/>
    <property type="evidence" value="ECO:0007669"/>
    <property type="project" value="TreeGrafter"/>
</dbReference>
<evidence type="ECO:0000256" key="6">
    <source>
        <dbReference type="SAM" id="MobiDB-lite"/>
    </source>
</evidence>
<dbReference type="InterPro" id="IPR036787">
    <property type="entry name" value="T_IF-3_N_sf"/>
</dbReference>
<dbReference type="GO" id="GO:0005829">
    <property type="term" value="C:cytosol"/>
    <property type="evidence" value="ECO:0007669"/>
    <property type="project" value="TreeGrafter"/>
</dbReference>
<evidence type="ECO:0000256" key="5">
    <source>
        <dbReference type="RuleBase" id="RU000646"/>
    </source>
</evidence>
<evidence type="ECO:0000313" key="9">
    <source>
        <dbReference type="EMBL" id="ARO91120.1"/>
    </source>
</evidence>
<dbReference type="HAMAP" id="MF_00080">
    <property type="entry name" value="IF_3"/>
    <property type="match status" value="1"/>
</dbReference>
<reference evidence="9" key="1">
    <citation type="submission" date="2017-03" db="EMBL/GenBank/DDBJ databases">
        <title>The new red algal subphylum Proteorhodophytina comprises the largest and most divergent plastid genomes known.</title>
        <authorList>
            <person name="Munoz-Gomez S.A."/>
            <person name="Mejia-Franco F.G."/>
            <person name="Durnin K."/>
            <person name="Morgan C."/>
            <person name="Grisdale C.J."/>
            <person name="Archibald J.M."/>
            <person name="Slamovits C.H."/>
        </authorList>
    </citation>
    <scope>NUCLEOTIDE SEQUENCE</scope>
    <source>
        <strain evidence="9">UTEX LB2060</strain>
    </source>
</reference>
<evidence type="ECO:0000256" key="1">
    <source>
        <dbReference type="ARBA" id="ARBA00005439"/>
    </source>
</evidence>
<dbReference type="Gene3D" id="3.30.110.10">
    <property type="entry name" value="Translation initiation factor 3 (IF-3), C-terminal domain"/>
    <property type="match status" value="1"/>
</dbReference>
<comment type="subcellular location">
    <subcellularLocation>
        <location evidence="4 5">Plastid</location>
        <location evidence="4 5">Chloroplast</location>
    </subcellularLocation>
</comment>
<dbReference type="FunFam" id="3.30.110.10:FF:000001">
    <property type="entry name" value="Translation initiation factor IF-3"/>
    <property type="match status" value="1"/>
</dbReference>
<protein>
    <recommendedName>
        <fullName evidence="4">Translation initiation factor IF-3, chloroplastic</fullName>
    </recommendedName>
</protein>
<comment type="subunit">
    <text evidence="4 5">Monomer.</text>
</comment>
<evidence type="ECO:0000256" key="4">
    <source>
        <dbReference type="HAMAP-Rule" id="MF_00080"/>
    </source>
</evidence>
<feature type="region of interest" description="Disordered" evidence="6">
    <location>
        <begin position="1"/>
        <end position="20"/>
    </location>
</feature>
<evidence type="ECO:0000259" key="8">
    <source>
        <dbReference type="Pfam" id="PF05198"/>
    </source>
</evidence>
<sequence>MQEKFNNNRQTGKELPKINERITQSPKDLVRVIDSEGEQLGLLSSEKAIEQAKKEGLDLVLISDKSDPPVCRIIDYGKYKFDQEKKAKDIKKKQHSAVIKEVKMRYKIEEHLNQVKFNQAVRFLKGGDKVKVTINFRGREIQHSNLAIDLLNKLANDLKDITEIQQPPLKEGKNMIMLLMPKKNDNQNKK</sequence>
<dbReference type="InterPro" id="IPR001288">
    <property type="entry name" value="Translation_initiation_fac_3"/>
</dbReference>
<keyword evidence="9" id="KW-0934">Plastid</keyword>
<dbReference type="Gene3D" id="3.10.20.80">
    <property type="entry name" value="Translation initiation factor 3 (IF-3), N-terminal domain"/>
    <property type="match status" value="1"/>
</dbReference>
<evidence type="ECO:0000256" key="2">
    <source>
        <dbReference type="ARBA" id="ARBA00022540"/>
    </source>
</evidence>
<gene>
    <name evidence="4 9" type="primary">infC</name>
</gene>
<dbReference type="GO" id="GO:0016020">
    <property type="term" value="C:membrane"/>
    <property type="evidence" value="ECO:0007669"/>
    <property type="project" value="TreeGrafter"/>
</dbReference>
<dbReference type="InterPro" id="IPR036788">
    <property type="entry name" value="T_IF-3_C_sf"/>
</dbReference>
<proteinExistence type="inferred from homology"/>
<dbReference type="PANTHER" id="PTHR10938">
    <property type="entry name" value="TRANSLATION INITIATION FACTOR IF-3"/>
    <property type="match status" value="1"/>
</dbReference>
<keyword evidence="9" id="KW-0150">Chloroplast</keyword>
<feature type="domain" description="Translation initiation factor 3 C-terminal" evidence="7">
    <location>
        <begin position="98"/>
        <end position="182"/>
    </location>
</feature>
<dbReference type="SUPFAM" id="SSF55200">
    <property type="entry name" value="Translation initiation factor IF3, C-terminal domain"/>
    <property type="match status" value="1"/>
</dbReference>
<keyword evidence="3 4" id="KW-0648">Protein biosynthesis</keyword>
<dbReference type="SUPFAM" id="SSF54364">
    <property type="entry name" value="Translation initiation factor IF3, N-terminal domain"/>
    <property type="match status" value="1"/>
</dbReference>
<evidence type="ECO:0000256" key="3">
    <source>
        <dbReference type="ARBA" id="ARBA00022917"/>
    </source>
</evidence>
<evidence type="ECO:0000259" key="7">
    <source>
        <dbReference type="Pfam" id="PF00707"/>
    </source>
</evidence>
<feature type="compositionally biased region" description="Basic and acidic residues" evidence="6">
    <location>
        <begin position="11"/>
        <end position="20"/>
    </location>
</feature>
<dbReference type="InterPro" id="IPR019813">
    <property type="entry name" value="Translation_initiation_fac3_CS"/>
</dbReference>
<geneLocation type="chloroplast" evidence="9"/>